<dbReference type="InterPro" id="IPR027417">
    <property type="entry name" value="P-loop_NTPase"/>
</dbReference>
<dbReference type="GO" id="GO:0005524">
    <property type="term" value="F:ATP binding"/>
    <property type="evidence" value="ECO:0007669"/>
    <property type="project" value="UniProtKB-KW"/>
</dbReference>
<gene>
    <name evidence="10" type="ORF">F9Y85_07615</name>
</gene>
<evidence type="ECO:0000259" key="8">
    <source>
        <dbReference type="PROSITE" id="PS50893"/>
    </source>
</evidence>
<dbReference type="GO" id="GO:0005886">
    <property type="term" value="C:plasma membrane"/>
    <property type="evidence" value="ECO:0007669"/>
    <property type="project" value="UniProtKB-SubCell"/>
</dbReference>
<sequence>MNNTSSLIQLVRRTRPSRLLLSTLVLFTLISSVLGLLVPLQTKKLLEELGEHGHFSNEQVVILIVVLIFSAVLAGLMTYIMGKIGNEQKLKLRGDLFQHLIRLPVSFFDNTRAGEPANRIVKDTEIIENLVSEQSVSFISGVVSLFGSFIILWFLDWQMTLVMLGAVTASFLIILPFSVRLTDLSKSLQDTEASMLGRLTELFANIRLLRAQGAEKIEAKKNNNELKSLYKTAMSEHTLLATMGALVNLVIMASIVLVLGFGASRVANSAMTLGAFVAFIMFLLNIVLPMGQLSMVVAAFNKAKGAAVRINEILATAPENESGHTISLTDKSIYVRNLSFSYVDDKPVFKSLSCEFLSGKTTAIVGPSGVGKSTLFALLQGFYQARRGYIEIAGLNVEELDRANLRAQIGYVAQESPLLCGTLYENLVYGADETIDDGQLQHAIATADLAEFIATLPDGLNTQIGERGITVSGGQRQRVALARALLKDPALLLLDEATASLDSQSEAAIQIALKNAKKGRTTIIAAHRLSTVMDADTIIVINKGEIESHGDHQYLMQHSSLYQSLVNKQFSLQAAS</sequence>
<keyword evidence="4 10" id="KW-0067">ATP-binding</keyword>
<dbReference type="SUPFAM" id="SSF52540">
    <property type="entry name" value="P-loop containing nucleoside triphosphate hydrolases"/>
    <property type="match status" value="1"/>
</dbReference>
<organism evidence="10 11">
    <name type="scientific">Pseudoalteromonas maricaloris</name>
    <dbReference type="NCBI Taxonomy" id="184924"/>
    <lineage>
        <taxon>Bacteria</taxon>
        <taxon>Pseudomonadati</taxon>
        <taxon>Pseudomonadota</taxon>
        <taxon>Gammaproteobacteria</taxon>
        <taxon>Alteromonadales</taxon>
        <taxon>Pseudoalteromonadaceae</taxon>
        <taxon>Pseudoalteromonas</taxon>
    </lineage>
</organism>
<dbReference type="InterPro" id="IPR003593">
    <property type="entry name" value="AAA+_ATPase"/>
</dbReference>
<feature type="transmembrane region" description="Helical" evidence="7">
    <location>
        <begin position="136"/>
        <end position="155"/>
    </location>
</feature>
<dbReference type="PROSITE" id="PS50893">
    <property type="entry name" value="ABC_TRANSPORTER_2"/>
    <property type="match status" value="1"/>
</dbReference>
<feature type="domain" description="ABC transporter" evidence="8">
    <location>
        <begin position="333"/>
        <end position="568"/>
    </location>
</feature>
<evidence type="ECO:0000313" key="10">
    <source>
        <dbReference type="EMBL" id="NLR21187.1"/>
    </source>
</evidence>
<dbReference type="EMBL" id="WEIA01000003">
    <property type="protein sequence ID" value="NLR21187.1"/>
    <property type="molecule type" value="Genomic_DNA"/>
</dbReference>
<dbReference type="SUPFAM" id="SSF90123">
    <property type="entry name" value="ABC transporter transmembrane region"/>
    <property type="match status" value="1"/>
</dbReference>
<dbReference type="InterPro" id="IPR003439">
    <property type="entry name" value="ABC_transporter-like_ATP-bd"/>
</dbReference>
<dbReference type="Gene3D" id="1.20.1560.10">
    <property type="entry name" value="ABC transporter type 1, transmembrane domain"/>
    <property type="match status" value="1"/>
</dbReference>
<dbReference type="PANTHER" id="PTHR43394:SF1">
    <property type="entry name" value="ATP-BINDING CASSETTE SUB-FAMILY B MEMBER 10, MITOCHONDRIAL"/>
    <property type="match status" value="1"/>
</dbReference>
<keyword evidence="5 7" id="KW-1133">Transmembrane helix</keyword>
<dbReference type="SMART" id="SM00382">
    <property type="entry name" value="AAA"/>
    <property type="match status" value="1"/>
</dbReference>
<dbReference type="Pfam" id="PF00005">
    <property type="entry name" value="ABC_tran"/>
    <property type="match status" value="1"/>
</dbReference>
<dbReference type="InterPro" id="IPR039421">
    <property type="entry name" value="Type_1_exporter"/>
</dbReference>
<feature type="transmembrane region" description="Helical" evidence="7">
    <location>
        <begin position="59"/>
        <end position="81"/>
    </location>
</feature>
<dbReference type="FunFam" id="3.40.50.300:FF:000218">
    <property type="entry name" value="Multidrug ABC transporter ATP-binding protein"/>
    <property type="match status" value="1"/>
</dbReference>
<evidence type="ECO:0000256" key="4">
    <source>
        <dbReference type="ARBA" id="ARBA00022840"/>
    </source>
</evidence>
<dbReference type="PANTHER" id="PTHR43394">
    <property type="entry name" value="ATP-DEPENDENT PERMEASE MDL1, MITOCHONDRIAL"/>
    <property type="match status" value="1"/>
</dbReference>
<evidence type="ECO:0000313" key="11">
    <source>
        <dbReference type="Proteomes" id="UP000646877"/>
    </source>
</evidence>
<keyword evidence="2 7" id="KW-0812">Transmembrane</keyword>
<dbReference type="InterPro" id="IPR036640">
    <property type="entry name" value="ABC1_TM_sf"/>
</dbReference>
<reference evidence="10" key="1">
    <citation type="submission" date="2019-10" db="EMBL/GenBank/DDBJ databases">
        <authorList>
            <person name="Paulsen S."/>
        </authorList>
    </citation>
    <scope>NUCLEOTIDE SEQUENCE</scope>
    <source>
        <strain evidence="10">LMG 19692</strain>
    </source>
</reference>
<dbReference type="Pfam" id="PF00664">
    <property type="entry name" value="ABC_membrane"/>
    <property type="match status" value="1"/>
</dbReference>
<dbReference type="CDD" id="cd18551">
    <property type="entry name" value="ABC_6TM_LmrA_like"/>
    <property type="match status" value="1"/>
</dbReference>
<dbReference type="GO" id="GO:0016887">
    <property type="term" value="F:ATP hydrolysis activity"/>
    <property type="evidence" value="ECO:0007669"/>
    <property type="project" value="InterPro"/>
</dbReference>
<evidence type="ECO:0000256" key="1">
    <source>
        <dbReference type="ARBA" id="ARBA00004651"/>
    </source>
</evidence>
<accession>A0A8I2KPX6</accession>
<dbReference type="RefSeq" id="WP_193521738.1">
    <property type="nucleotide sequence ID" value="NZ_CBCSDF010000017.1"/>
</dbReference>
<protein>
    <submittedName>
        <fullName evidence="10">ABC transporter ATP-binding protein</fullName>
    </submittedName>
</protein>
<feature type="transmembrane region" description="Helical" evidence="7">
    <location>
        <begin position="161"/>
        <end position="179"/>
    </location>
</feature>
<dbReference type="Proteomes" id="UP000646877">
    <property type="component" value="Unassembled WGS sequence"/>
</dbReference>
<dbReference type="PROSITE" id="PS50929">
    <property type="entry name" value="ABC_TM1F"/>
    <property type="match status" value="1"/>
</dbReference>
<feature type="domain" description="ABC transmembrane type-1" evidence="9">
    <location>
        <begin position="24"/>
        <end position="302"/>
    </location>
</feature>
<comment type="subcellular location">
    <subcellularLocation>
        <location evidence="1">Cell membrane</location>
        <topology evidence="1">Multi-pass membrane protein</topology>
    </subcellularLocation>
</comment>
<proteinExistence type="predicted"/>
<dbReference type="GO" id="GO:0015421">
    <property type="term" value="F:ABC-type oligopeptide transporter activity"/>
    <property type="evidence" value="ECO:0007669"/>
    <property type="project" value="TreeGrafter"/>
</dbReference>
<evidence type="ECO:0000256" key="2">
    <source>
        <dbReference type="ARBA" id="ARBA00022692"/>
    </source>
</evidence>
<dbReference type="InterPro" id="IPR011527">
    <property type="entry name" value="ABC1_TM_dom"/>
</dbReference>
<name>A0A8I2KPX6_9GAMM</name>
<dbReference type="Gene3D" id="3.40.50.300">
    <property type="entry name" value="P-loop containing nucleotide triphosphate hydrolases"/>
    <property type="match status" value="1"/>
</dbReference>
<keyword evidence="3" id="KW-0547">Nucleotide-binding</keyword>
<comment type="caution">
    <text evidence="10">The sequence shown here is derived from an EMBL/GenBank/DDBJ whole genome shotgun (WGS) entry which is preliminary data.</text>
</comment>
<feature type="transmembrane region" description="Helical" evidence="7">
    <location>
        <begin position="269"/>
        <end position="288"/>
    </location>
</feature>
<keyword evidence="6 7" id="KW-0472">Membrane</keyword>
<dbReference type="AlphaFoldDB" id="A0A8I2KPX6"/>
<dbReference type="PROSITE" id="PS00211">
    <property type="entry name" value="ABC_TRANSPORTER_1"/>
    <property type="match status" value="1"/>
</dbReference>
<evidence type="ECO:0000256" key="7">
    <source>
        <dbReference type="SAM" id="Phobius"/>
    </source>
</evidence>
<evidence type="ECO:0000256" key="6">
    <source>
        <dbReference type="ARBA" id="ARBA00023136"/>
    </source>
</evidence>
<evidence type="ECO:0000259" key="9">
    <source>
        <dbReference type="PROSITE" id="PS50929"/>
    </source>
</evidence>
<evidence type="ECO:0000256" key="5">
    <source>
        <dbReference type="ARBA" id="ARBA00022989"/>
    </source>
</evidence>
<feature type="transmembrane region" description="Helical" evidence="7">
    <location>
        <begin position="239"/>
        <end position="263"/>
    </location>
</feature>
<dbReference type="InterPro" id="IPR017871">
    <property type="entry name" value="ABC_transporter-like_CS"/>
</dbReference>
<evidence type="ECO:0000256" key="3">
    <source>
        <dbReference type="ARBA" id="ARBA00022741"/>
    </source>
</evidence>